<dbReference type="SUPFAM" id="SSF50998">
    <property type="entry name" value="Quinoprotein alcohol dehydrogenase-like"/>
    <property type="match status" value="1"/>
</dbReference>
<dbReference type="InterPro" id="IPR028881">
    <property type="entry name" value="PAN2_UCH_dom"/>
</dbReference>
<dbReference type="SUPFAM" id="SSF54001">
    <property type="entry name" value="Cysteine proteinases"/>
    <property type="match status" value="1"/>
</dbReference>
<dbReference type="GeneID" id="34526601"/>
<evidence type="ECO:0000256" key="4">
    <source>
        <dbReference type="ARBA" id="ARBA00022574"/>
    </source>
</evidence>
<dbReference type="SMART" id="SM00479">
    <property type="entry name" value="EXOIII"/>
    <property type="match status" value="1"/>
</dbReference>
<dbReference type="Gene3D" id="3.90.70.10">
    <property type="entry name" value="Cysteine proteinases"/>
    <property type="match status" value="1"/>
</dbReference>
<dbReference type="OrthoDB" id="16516at2759"/>
<dbReference type="Pfam" id="PF13423">
    <property type="entry name" value="UCH_1"/>
    <property type="match status" value="1"/>
</dbReference>
<dbReference type="AlphaFoldDB" id="J7S8E9"/>
<keyword evidence="12" id="KW-1185">Reference proteome</keyword>
<dbReference type="InterPro" id="IPR012337">
    <property type="entry name" value="RNaseH-like_sf"/>
</dbReference>
<dbReference type="PANTHER" id="PTHR15728">
    <property type="entry name" value="DEADENYLATION COMPLEX CATALYTIC SUBUNIT PAN2"/>
    <property type="match status" value="1"/>
</dbReference>
<dbReference type="GO" id="GO:0006397">
    <property type="term" value="P:mRNA processing"/>
    <property type="evidence" value="ECO:0007669"/>
    <property type="project" value="UniProtKB-KW"/>
</dbReference>
<gene>
    <name evidence="11" type="primary">KNAG0F02190</name>
    <name evidence="11" type="ordered locus">KNAG_0F02190</name>
</gene>
<comment type="catalytic activity">
    <reaction evidence="1">
        <text>Exonucleolytic cleavage of poly(A) to 5'-AMP.</text>
        <dbReference type="EC" id="3.1.13.4"/>
    </reaction>
</comment>
<evidence type="ECO:0000256" key="6">
    <source>
        <dbReference type="ARBA" id="ARBA00022722"/>
    </source>
</evidence>
<dbReference type="KEGG" id="kng:KNAG_0F02190"/>
<sequence length="1114" mass="125647">MNNWQHLFNNTVDLSEHLRKPYFRFDTRDKNISKVVFDTNANLLWAGDTFGCVSSYDPNLQLYTRNKGHIGGSPINDILTLKEGVLSLSEDALHMSDRAGVTSLYLTSMDAAGLSGLQAMTSVSIDSQHLIYCGGNNTAAGLSCFDLNKRQISNVMPYNHEVRFLKSNNKVIAIGKGDGTVDLLDPRSNQIVNTFNCHSDSISSLDIRENTLVTAGKSKRFYNTFADPFVNVFDLRSMKQLSPVSFSKGTTIGTGGADIVQLHPVLPTVMVVASANGSFDFIDLSNTALRTHYVHPSTDVKDLIISPSGDHLAIMEANNMVSTWTRSQTGGNFTNTPEVLKYPDFVDDGIRQQIPIDNQDYPLSSVGLPYYHEKLLSAWPYVLFKSEGTLPSHIDDNIPLSSVQTGIANANSNKQLFLNSGISLKNKKFPFHLYDFNKYGDFNVPPKYVSLKEIRKKLNAPGSNNAAGMLIFKSHKSSDVPPAYGQLPFTCGRYGSDNFDFKSYNNTRYSGLDNDVDNLYTNAVIQMYRFVPEVFNFVVGCLKNENFARASTLSELGYLYDMMNRSKGRVCRSTNFQSTLNSIPEFKAAGLGCSGFNYPVECSNQTTEVSDAISTMSTVQKFNKLLLGRLLKEEFEGMDHNTTLEQCFGLTVNSEIRSKCNHYQKETMVVPSLTVLSPMRNSLKQMNKKLNNQTILPYIESSMKRTRLTQNTCGVCGKVDTAEQELTVRNLPPLLSLELSLTESEWYVARSVRNWLSPEFYGTVYRDKIAIRPGTGDIKNHGEIFKYELNGYVARITDPLDGSSRLVTYARIFDNETNTLHWYMFNNYLVVEIPEEEALNVSYWWKRVELIVYCDAEESRKPFFSVDTYPIKYDILYRDHFANAIREGYICEYKLLSRENETPHEGSLVAIDAEFVLLNDEVTEIDRFGNKTIIKPKKSSLARLSVIRGDDGPQFGVPFMDDYIYNESPVEDYLTKYSGILPGDLDLENSPRRLVSREVAYRKVWLLMQLGCIFVGHGLSNDFKLININVPTNQIRDTAVYFLQGKRYLSLRYLSFALLGQSIQEANHDSIEDAHTALILYKKYLELKSKGTLAKVIENLYEEGRALNYKVPGS</sequence>
<dbReference type="InterPro" id="IPR015943">
    <property type="entry name" value="WD40/YVTN_repeat-like_dom_sf"/>
</dbReference>
<dbReference type="InterPro" id="IPR050785">
    <property type="entry name" value="PAN2-PAN3_catalytic_subunit"/>
</dbReference>
<reference evidence="12" key="2">
    <citation type="submission" date="2012-08" db="EMBL/GenBank/DDBJ databases">
        <title>Genome sequence of Kazachstania naganishii.</title>
        <authorList>
            <person name="Gordon J.L."/>
            <person name="Armisen D."/>
            <person name="Proux-Wera E."/>
            <person name="OhEigeartaigh S.S."/>
            <person name="Byrne K.P."/>
            <person name="Wolfe K.H."/>
        </authorList>
    </citation>
    <scope>NUCLEOTIDE SEQUENCE [LARGE SCALE GENOMIC DNA]</scope>
    <source>
        <strain evidence="12">ATCC MYA-139 / BCRC 22969 / CBS 8797 / CCRC 22969 / KCTC 17520 / NBRC 10181 / NCYC 3082</strain>
    </source>
</reference>
<dbReference type="InterPro" id="IPR038765">
    <property type="entry name" value="Papain-like_cys_pep_sf"/>
</dbReference>
<dbReference type="InterPro" id="IPR028889">
    <property type="entry name" value="USP"/>
</dbReference>
<evidence type="ECO:0000256" key="2">
    <source>
        <dbReference type="ARBA" id="ARBA00004496"/>
    </source>
</evidence>
<dbReference type="PANTHER" id="PTHR15728:SF0">
    <property type="entry name" value="PAN2-PAN3 DEADENYLATION COMPLEX CATALYTIC SUBUNIT PAN2"/>
    <property type="match status" value="1"/>
</dbReference>
<dbReference type="FunFam" id="3.30.420.10:FF:000028">
    <property type="entry name" value="PAN2-PAN3 deadenylation complex catalytic subunit PAN2"/>
    <property type="match status" value="1"/>
</dbReference>
<evidence type="ECO:0000259" key="10">
    <source>
        <dbReference type="PROSITE" id="PS50235"/>
    </source>
</evidence>
<proteinExistence type="predicted"/>
<dbReference type="GO" id="GO:0006301">
    <property type="term" value="P:DNA damage tolerance"/>
    <property type="evidence" value="ECO:0007669"/>
    <property type="project" value="EnsemblFungi"/>
</dbReference>
<dbReference type="GO" id="GO:0031251">
    <property type="term" value="C:PAN complex"/>
    <property type="evidence" value="ECO:0007669"/>
    <property type="project" value="EnsemblFungi"/>
</dbReference>
<keyword evidence="6" id="KW-0540">Nuclease</keyword>
<evidence type="ECO:0000256" key="8">
    <source>
        <dbReference type="ARBA" id="ARBA00022801"/>
    </source>
</evidence>
<evidence type="ECO:0000256" key="5">
    <source>
        <dbReference type="ARBA" id="ARBA00022664"/>
    </source>
</evidence>
<keyword evidence="4" id="KW-0853">WD repeat</keyword>
<dbReference type="GO" id="GO:0046872">
    <property type="term" value="F:metal ion binding"/>
    <property type="evidence" value="ECO:0007669"/>
    <property type="project" value="UniProtKB-KW"/>
</dbReference>
<evidence type="ECO:0000256" key="9">
    <source>
        <dbReference type="ARBA" id="ARBA00022839"/>
    </source>
</evidence>
<dbReference type="SUPFAM" id="SSF53098">
    <property type="entry name" value="Ribonuclease H-like"/>
    <property type="match status" value="1"/>
</dbReference>
<evidence type="ECO:0000256" key="1">
    <source>
        <dbReference type="ARBA" id="ARBA00001663"/>
    </source>
</evidence>
<dbReference type="PROSITE" id="PS50235">
    <property type="entry name" value="USP_3"/>
    <property type="match status" value="1"/>
</dbReference>
<dbReference type="Gene3D" id="2.130.10.10">
    <property type="entry name" value="YVTN repeat-like/Quinoprotein amine dehydrogenase"/>
    <property type="match status" value="1"/>
</dbReference>
<dbReference type="GO" id="GO:0004535">
    <property type="term" value="F:poly(A)-specific ribonuclease activity"/>
    <property type="evidence" value="ECO:0007669"/>
    <property type="project" value="UniProtKB-EC"/>
</dbReference>
<dbReference type="InterPro" id="IPR013520">
    <property type="entry name" value="Ribonucl_H"/>
</dbReference>
<name>J7S8E9_HUIN7</name>
<dbReference type="Gene3D" id="3.30.420.10">
    <property type="entry name" value="Ribonuclease H-like superfamily/Ribonuclease H"/>
    <property type="match status" value="1"/>
</dbReference>
<dbReference type="GO" id="GO:0000289">
    <property type="term" value="P:nuclear-transcribed mRNA poly(A) tail shortening"/>
    <property type="evidence" value="ECO:0007669"/>
    <property type="project" value="EnsemblFungi"/>
</dbReference>
<dbReference type="eggNOG" id="KOG1275">
    <property type="taxonomic scope" value="Eukaryota"/>
</dbReference>
<dbReference type="GO" id="GO:0003676">
    <property type="term" value="F:nucleic acid binding"/>
    <property type="evidence" value="ECO:0007669"/>
    <property type="project" value="InterPro"/>
</dbReference>
<dbReference type="EMBL" id="HE978319">
    <property type="protein sequence ID" value="CCK70886.1"/>
    <property type="molecule type" value="Genomic_DNA"/>
</dbReference>
<comment type="subcellular location">
    <subcellularLocation>
        <location evidence="2">Cytoplasm</location>
    </subcellularLocation>
</comment>
<dbReference type="Pfam" id="PF00929">
    <property type="entry name" value="RNase_T"/>
    <property type="match status" value="1"/>
</dbReference>
<organism evidence="11 12">
    <name type="scientific">Huiozyma naganishii (strain ATCC MYA-139 / BCRC 22969 / CBS 8797 / KCTC 17520 / NBRC 10181 / NCYC 3082 / Yp74L-3)</name>
    <name type="common">Yeast</name>
    <name type="synonym">Kazachstania naganishii</name>
    <dbReference type="NCBI Taxonomy" id="1071383"/>
    <lineage>
        <taxon>Eukaryota</taxon>
        <taxon>Fungi</taxon>
        <taxon>Dikarya</taxon>
        <taxon>Ascomycota</taxon>
        <taxon>Saccharomycotina</taxon>
        <taxon>Saccharomycetes</taxon>
        <taxon>Saccharomycetales</taxon>
        <taxon>Saccharomycetaceae</taxon>
        <taxon>Huiozyma</taxon>
    </lineage>
</organism>
<dbReference type="GO" id="GO:0000932">
    <property type="term" value="C:P-body"/>
    <property type="evidence" value="ECO:0007669"/>
    <property type="project" value="TreeGrafter"/>
</dbReference>
<dbReference type="RefSeq" id="XP_022465132.1">
    <property type="nucleotide sequence ID" value="XM_022608658.1"/>
</dbReference>
<dbReference type="STRING" id="1071383.J7S8E9"/>
<dbReference type="CDD" id="cd06143">
    <property type="entry name" value="PAN2_exo"/>
    <property type="match status" value="1"/>
</dbReference>
<dbReference type="InterPro" id="IPR036397">
    <property type="entry name" value="RNaseH_sf"/>
</dbReference>
<keyword evidence="5" id="KW-0507">mRNA processing</keyword>
<keyword evidence="8" id="KW-0378">Hydrolase</keyword>
<evidence type="ECO:0000313" key="11">
    <source>
        <dbReference type="EMBL" id="CCK70886.1"/>
    </source>
</evidence>
<protein>
    <recommendedName>
        <fullName evidence="10">USP domain-containing protein</fullName>
    </recommendedName>
</protein>
<dbReference type="InterPro" id="IPR011047">
    <property type="entry name" value="Quinoprotein_ADH-like_sf"/>
</dbReference>
<feature type="domain" description="USP" evidence="10">
    <location>
        <begin position="510"/>
        <end position="848"/>
    </location>
</feature>
<dbReference type="InterPro" id="IPR048841">
    <property type="entry name" value="PAN2_N"/>
</dbReference>
<dbReference type="OMA" id="TQELLWT"/>
<dbReference type="Pfam" id="PF20770">
    <property type="entry name" value="PAN2_N"/>
    <property type="match status" value="1"/>
</dbReference>
<evidence type="ECO:0000256" key="7">
    <source>
        <dbReference type="ARBA" id="ARBA00022723"/>
    </source>
</evidence>
<dbReference type="HOGENOM" id="CLU_002369_1_0_1"/>
<accession>J7S8E9</accession>
<evidence type="ECO:0000313" key="12">
    <source>
        <dbReference type="Proteomes" id="UP000006310"/>
    </source>
</evidence>
<evidence type="ECO:0000256" key="3">
    <source>
        <dbReference type="ARBA" id="ARBA00022490"/>
    </source>
</evidence>
<dbReference type="Proteomes" id="UP000006310">
    <property type="component" value="Chromosome 6"/>
</dbReference>
<keyword evidence="3" id="KW-0963">Cytoplasm</keyword>
<keyword evidence="7" id="KW-0479">Metal-binding</keyword>
<reference evidence="11 12" key="1">
    <citation type="journal article" date="2011" name="Proc. Natl. Acad. Sci. U.S.A.">
        <title>Evolutionary erosion of yeast sex chromosomes by mating-type switching accidents.</title>
        <authorList>
            <person name="Gordon J.L."/>
            <person name="Armisen D."/>
            <person name="Proux-Wera E."/>
            <person name="Oheigeartaigh S.S."/>
            <person name="Byrne K.P."/>
            <person name="Wolfe K.H."/>
        </authorList>
    </citation>
    <scope>NUCLEOTIDE SEQUENCE [LARGE SCALE GENOMIC DNA]</scope>
    <source>
        <strain evidence="12">ATCC MYA-139 / BCRC 22969 / CBS 8797 / CCRC 22969 / KCTC 17520 / NBRC 10181 / NCYC 3082</strain>
    </source>
</reference>
<keyword evidence="9" id="KW-0269">Exonuclease</keyword>